<organism evidence="1 2">
    <name type="scientific">Rhodnius prolixus</name>
    <name type="common">Triatomid bug</name>
    <dbReference type="NCBI Taxonomy" id="13249"/>
    <lineage>
        <taxon>Eukaryota</taxon>
        <taxon>Metazoa</taxon>
        <taxon>Ecdysozoa</taxon>
        <taxon>Arthropoda</taxon>
        <taxon>Hexapoda</taxon>
        <taxon>Insecta</taxon>
        <taxon>Pterygota</taxon>
        <taxon>Neoptera</taxon>
        <taxon>Paraneoptera</taxon>
        <taxon>Hemiptera</taxon>
        <taxon>Heteroptera</taxon>
        <taxon>Panheteroptera</taxon>
        <taxon>Cimicomorpha</taxon>
        <taxon>Reduviidae</taxon>
        <taxon>Triatominae</taxon>
        <taxon>Rhodnius</taxon>
    </lineage>
</organism>
<dbReference type="InParanoid" id="T1HM26"/>
<accession>T1HM26</accession>
<keyword evidence="2" id="KW-1185">Reference proteome</keyword>
<dbReference type="AlphaFoldDB" id="T1HM26"/>
<dbReference type="eggNOG" id="KOG0627">
    <property type="taxonomic scope" value="Eukaryota"/>
</dbReference>
<evidence type="ECO:0000313" key="1">
    <source>
        <dbReference type="EnsemblMetazoa" id="RPRC005100-PA"/>
    </source>
</evidence>
<proteinExistence type="predicted"/>
<dbReference type="EMBL" id="ACPB03004371">
    <property type="status" value="NOT_ANNOTATED_CDS"/>
    <property type="molecule type" value="Genomic_DNA"/>
</dbReference>
<dbReference type="Proteomes" id="UP000015103">
    <property type="component" value="Unassembled WGS sequence"/>
</dbReference>
<evidence type="ECO:0000313" key="2">
    <source>
        <dbReference type="Proteomes" id="UP000015103"/>
    </source>
</evidence>
<dbReference type="STRING" id="13249.T1HM26"/>
<dbReference type="HOGENOM" id="CLU_991484_0_0_1"/>
<reference evidence="1" key="1">
    <citation type="submission" date="2015-05" db="UniProtKB">
        <authorList>
            <consortium name="EnsemblMetazoa"/>
        </authorList>
    </citation>
    <scope>IDENTIFICATION</scope>
</reference>
<sequence>MTKETEYKGDSSLVKKLLQDVQQLQAKQELFESKLAVMKNENDALWREQSILRQRHQKQQKIVNKLIQFLVTLVQQTRGLNLKRRLPLMLKDGTRPTEYFMDSGRNNTPLICEVDPYEVYVDAETGIIRTVEHVPAQELSSISSTTEVCKDKLDTLATPAIKEEQLIVAVPCTTAVDDLLLEGQTATTPSLAVPLHEVSPAIVQTSNRQISVLPSATVRSSSQTASENLPPTTKKSLKRKYPSKVIFMRHFLPWSDVSHLVPQDLLAFRRFIDAISIWYKA</sequence>
<dbReference type="VEuPathDB" id="VectorBase:RPRC005100"/>
<protein>
    <submittedName>
        <fullName evidence="1">Uncharacterized protein</fullName>
    </submittedName>
</protein>
<name>T1HM26_RHOPR</name>
<dbReference type="EnsemblMetazoa" id="RPRC005100-RA">
    <property type="protein sequence ID" value="RPRC005100-PA"/>
    <property type="gene ID" value="RPRC005100"/>
</dbReference>